<evidence type="ECO:0000259" key="1">
    <source>
        <dbReference type="PROSITE" id="PS50104"/>
    </source>
</evidence>
<dbReference type="InterPro" id="IPR027417">
    <property type="entry name" value="P-loop_NTPase"/>
</dbReference>
<dbReference type="Gene3D" id="1.25.40.10">
    <property type="entry name" value="Tetratricopeptide repeat domain"/>
    <property type="match status" value="1"/>
</dbReference>
<dbReference type="Proteomes" id="UP000612362">
    <property type="component" value="Unassembled WGS sequence"/>
</dbReference>
<dbReference type="InterPro" id="IPR035897">
    <property type="entry name" value="Toll_tir_struct_dom_sf"/>
</dbReference>
<dbReference type="GO" id="GO:0007165">
    <property type="term" value="P:signal transduction"/>
    <property type="evidence" value="ECO:0007669"/>
    <property type="project" value="InterPro"/>
</dbReference>
<reference evidence="2" key="1">
    <citation type="submission" date="2020-10" db="EMBL/GenBank/DDBJ databases">
        <title>Taxonomic study of unclassified bacteria belonging to the class Ktedonobacteria.</title>
        <authorList>
            <person name="Yabe S."/>
            <person name="Wang C.M."/>
            <person name="Zheng Y."/>
            <person name="Sakai Y."/>
            <person name="Cavaletti L."/>
            <person name="Monciardini P."/>
            <person name="Donadio S."/>
        </authorList>
    </citation>
    <scope>NUCLEOTIDE SEQUENCE</scope>
    <source>
        <strain evidence="2">SOSP1-1</strain>
    </source>
</reference>
<gene>
    <name evidence="2" type="ORF">KSX_42310</name>
</gene>
<comment type="caution">
    <text evidence="2">The sequence shown here is derived from an EMBL/GenBank/DDBJ whole genome shotgun (WGS) entry which is preliminary data.</text>
</comment>
<accession>A0A8J3I515</accession>
<dbReference type="SUPFAM" id="SSF52200">
    <property type="entry name" value="Toll/Interleukin receptor TIR domain"/>
    <property type="match status" value="1"/>
</dbReference>
<name>A0A8J3I515_9CHLR</name>
<dbReference type="Pfam" id="PF13676">
    <property type="entry name" value="TIR_2"/>
    <property type="match status" value="1"/>
</dbReference>
<dbReference type="SMART" id="SM00255">
    <property type="entry name" value="TIR"/>
    <property type="match status" value="1"/>
</dbReference>
<dbReference type="EMBL" id="BNJF01000002">
    <property type="protein sequence ID" value="GHO46068.1"/>
    <property type="molecule type" value="Genomic_DNA"/>
</dbReference>
<evidence type="ECO:0000313" key="2">
    <source>
        <dbReference type="EMBL" id="GHO46068.1"/>
    </source>
</evidence>
<dbReference type="InterPro" id="IPR000157">
    <property type="entry name" value="TIR_dom"/>
</dbReference>
<dbReference type="SUPFAM" id="SSF48371">
    <property type="entry name" value="ARM repeat"/>
    <property type="match status" value="2"/>
</dbReference>
<evidence type="ECO:0000313" key="3">
    <source>
        <dbReference type="Proteomes" id="UP000612362"/>
    </source>
</evidence>
<dbReference type="InterPro" id="IPR011990">
    <property type="entry name" value="TPR-like_helical_dom_sf"/>
</dbReference>
<sequence>MPKPFNVFISYSHDDIELRKELEKHLKILQRRNIINVWTDSDISPGAKWEAKIEEKLNTAQIILLLISSSFMASPFCWSKEMIRAMERHEANTARVIPIIVRSTMWDGAPFSTLQALPLDAENRPKPVMSWLVEQRDEAWTNIVEGIYGVANDLEQKEQIARTSRKQKQHQAPPRPSTRQLKLFLASTPDAVEEQQIVRHVVQQLNQDESFGSLVQISSVISNSDTKDIQRAQQLLKPSACDIVVVICGSQMGAPLPRDIVRDDGTYFDSLIEWEYEDAARAAKQRSGHPAIFVYRSNQQVQMRLDDLYRHMEQLHKNIRFFTRFEIGDEIDTIPQEDRYYPYHHLQEFAFLLEDHIGSAMLTLLEENLASQTEQSSAPELAILDNGEDVLQSYLNWLINRHSELELRGLGGDMRLPTIPLEKVYVALKGHRATSYEREQSQELLRAETADLLAHLKKELSPSEIALVMHHAERQAIIINPFMPSMVERDRPNEATNVSEKKSPLITLGDAFQQERWMVILGDPGSGKTTLARWIALNLALACERGDASVVVPAYQVDPKIEASDTTKINIGPARLPVLVRVSEFAEAYQKARKNLETLSLADFLGYHTWLGQAPDLPKSKLNALIKYHLREGKAVIILDGMDEITVANQRDDIVRAIEIFIDDWINACGKNISANKKSALWERLAKEVPAKTGGNQILITSRIVGYHVRPITGQVAHVTVQPMEQVAVEHFCDAWTLATSQILFHYEEAEARKMRAQQEAEGLKRAIYDPQRPRVRELASNPLLITILALVYRKNQQRLPEQRVELYSKALDILIEEGWRITDHGSGLTKPEITHVLSPVAARIHQSSSNGSIEESDLKEIITIALAQYRREDINHLPPSFELEVDAFLRRIREDVGLLSERSNGLYGFLHLTFQEYLAALNLIREKNHASSAAQAIREKLDDPRWREPILMALGQVSMDWGSNARQRLLTALLKADDSLGNLIPRSALLIVSAIPEMAQVSEDIVRDIIQRLLTSYADREGAGQFSTLRESISRSLKTLYSEPHQQLFEEYLETAILNIQTGQKELGLAAASLVAENQWYSEALLRALIRAYPYDDVEWGYPSTRILIHQQHDLPVSSETLPMRKALTAEPTLVSFIQSNLLWLRLMVLLYGGISDEGLATHLLQKDDLVFLFPLEETEKQQHFEWLKTREYWREEWSRDDINEFTRQIAVYLDTECVWQAEQARKHIPRFTPQAIINDSPLTGMFLGALRQRQTPQALKRRLWREWHYAHQHVQRAHALLALLIIDTQPAIKTLTDSFHNSATLPLATLVLNQLRQRKQSLYDTLILFGKKEQIGQTLLPVESLLPTDQLGDVVDLFYRTFASVLPRPVHYDQILLDKAPLLPRLNAEIWADWLSGLTGDEPLYSFAVILDTLGKTLRSASALINMQFARNRKYNEHSRLQPIAIPPIFDTDDDIVGDALTVAHQSSSEYMKYLFYTGMILFTGVEYQAHSDLLTDALVTTLLLPLTFQPLVLQFLDPTLASLPPNEFLSQIVKRVLAISDPVIRSRAFWRLSRYAYYWQDLDFRALAIEAAEQITDPLRRSYAFERLIQSVPMLQQEQIKNQALDAARNIDDPNNYARALVRLALYENSTKRWSMMSQALLAIKKIHNEPQLAETLLLLSPYLEENGQFVQQKAEIIHSLRGEWYRAKSQGLLSTQLLALHDHLHEAEIQTPIIVAAFIDDLLSLKPDQTSTDDLWRQLLEEDRQAQAISALLKVAAANGLDGLALTSTVVDVIHSLLETQEISVMYPLLPYLHSVEPSLLSSLSLWVENPPDQMVWAYAGLLLAEAGQLNTSTVPCLIDLIEYGSDIGRYRANIVLHSSQVYVQKRQRDYRTSQLGLDVLLRIAQEQKRLYSENRSVSTSISWICYNVVHDDVTIFQQLIEYVNTNEEGEGGVSSLLRNISYCSLDVLEALIQHLEHGQGKTQKLLLHSWIRLNNYHFKRDITEEMEKRVIEAISHYPPSYLDGFKYIPDRLATILQLLVEVSLLLEEETLPQNEIIFLLNQKLSACALSLPASSVEEISGASLYNLAFDPARVINVARAISENSQLLELLFMWLTSSLQEDLDDQPDTYYRTSTLLEIAGKVAQFSPAAVINLISKHQLGPTLVQAIMYHVPFWGKAGAAQLLGYIHHMPASFNDAFLSALHDVAEVQTAVVQTVENLRYINERVTSKCIDLLTHPSASVVYTVAKLLVSIAGDEKTPQNQRQRIVKALNTIIEQPDSLRPIFILEKDIGKILIRNVGRLDQQLYNDVISIIGLL</sequence>
<dbReference type="InterPro" id="IPR016024">
    <property type="entry name" value="ARM-type_fold"/>
</dbReference>
<keyword evidence="3" id="KW-1185">Reference proteome</keyword>
<dbReference type="Gene3D" id="3.40.50.300">
    <property type="entry name" value="P-loop containing nucleotide triphosphate hydrolases"/>
    <property type="match status" value="1"/>
</dbReference>
<feature type="domain" description="TIR" evidence="1">
    <location>
        <begin position="3"/>
        <end position="147"/>
    </location>
</feature>
<protein>
    <recommendedName>
        <fullName evidence="1">TIR domain-containing protein</fullName>
    </recommendedName>
</protein>
<dbReference type="PANTHER" id="PTHR46844:SF1">
    <property type="entry name" value="SLR5058 PROTEIN"/>
    <property type="match status" value="1"/>
</dbReference>
<dbReference type="Gene3D" id="3.40.50.10140">
    <property type="entry name" value="Toll/interleukin-1 receptor homology (TIR) domain"/>
    <property type="match status" value="1"/>
</dbReference>
<dbReference type="PROSITE" id="PS50104">
    <property type="entry name" value="TIR"/>
    <property type="match status" value="1"/>
</dbReference>
<proteinExistence type="predicted"/>
<dbReference type="SUPFAM" id="SSF52540">
    <property type="entry name" value="P-loop containing nucleoside triphosphate hydrolases"/>
    <property type="match status" value="1"/>
</dbReference>
<dbReference type="PANTHER" id="PTHR46844">
    <property type="entry name" value="SLR5058 PROTEIN"/>
    <property type="match status" value="1"/>
</dbReference>
<dbReference type="RefSeq" id="WP_220195471.1">
    <property type="nucleotide sequence ID" value="NZ_BNJF01000002.1"/>
</dbReference>
<organism evidence="2 3">
    <name type="scientific">Ktedonospora formicarum</name>
    <dbReference type="NCBI Taxonomy" id="2778364"/>
    <lineage>
        <taxon>Bacteria</taxon>
        <taxon>Bacillati</taxon>
        <taxon>Chloroflexota</taxon>
        <taxon>Ktedonobacteria</taxon>
        <taxon>Ktedonobacterales</taxon>
        <taxon>Ktedonobacteraceae</taxon>
        <taxon>Ktedonospora</taxon>
    </lineage>
</organism>